<organism evidence="2">
    <name type="scientific">freshwater metagenome</name>
    <dbReference type="NCBI Taxonomy" id="449393"/>
    <lineage>
        <taxon>unclassified sequences</taxon>
        <taxon>metagenomes</taxon>
        <taxon>ecological metagenomes</taxon>
    </lineage>
</organism>
<dbReference type="AlphaFoldDB" id="A0A6J7A1G7"/>
<protein>
    <submittedName>
        <fullName evidence="2">Unannotated protein</fullName>
    </submittedName>
</protein>
<proteinExistence type="predicted"/>
<dbReference type="EMBL" id="CAFABI010000045">
    <property type="protein sequence ID" value="CAB4826320.1"/>
    <property type="molecule type" value="Genomic_DNA"/>
</dbReference>
<sequence length="61" mass="6790">MLNPKQFGKPKPIKAAQPPQPPKAKSSAAGYKFLPPFKTQEERDLMEAKAKALNLQTKKNL</sequence>
<feature type="region of interest" description="Disordered" evidence="1">
    <location>
        <begin position="1"/>
        <end position="32"/>
    </location>
</feature>
<accession>A0A6J7A1G7</accession>
<name>A0A6J7A1G7_9ZZZZ</name>
<feature type="compositionally biased region" description="Low complexity" evidence="1">
    <location>
        <begin position="9"/>
        <end position="29"/>
    </location>
</feature>
<gene>
    <name evidence="2" type="ORF">UFOPK3197_00542</name>
</gene>
<reference evidence="2" key="1">
    <citation type="submission" date="2020-05" db="EMBL/GenBank/DDBJ databases">
        <authorList>
            <person name="Chiriac C."/>
            <person name="Salcher M."/>
            <person name="Ghai R."/>
            <person name="Kavagutti S V."/>
        </authorList>
    </citation>
    <scope>NUCLEOTIDE SEQUENCE</scope>
</reference>
<evidence type="ECO:0000313" key="2">
    <source>
        <dbReference type="EMBL" id="CAB4826320.1"/>
    </source>
</evidence>
<evidence type="ECO:0000256" key="1">
    <source>
        <dbReference type="SAM" id="MobiDB-lite"/>
    </source>
</evidence>